<accession>A0A1E3GUK3</accession>
<proteinExistence type="predicted"/>
<gene>
    <name evidence="1" type="ORF">A9E74_00784</name>
</gene>
<dbReference type="RefSeq" id="WP_069295315.1">
    <property type="nucleotide sequence ID" value="NZ_MCRI01000004.1"/>
</dbReference>
<evidence type="ECO:0008006" key="3">
    <source>
        <dbReference type="Google" id="ProtNLM"/>
    </source>
</evidence>
<protein>
    <recommendedName>
        <fullName evidence="3">Tetratricopeptide repeat protein</fullName>
    </recommendedName>
</protein>
<organism evidence="1 2">
    <name type="scientific">Methylophaga muralis</name>
    <dbReference type="NCBI Taxonomy" id="291169"/>
    <lineage>
        <taxon>Bacteria</taxon>
        <taxon>Pseudomonadati</taxon>
        <taxon>Pseudomonadota</taxon>
        <taxon>Gammaproteobacteria</taxon>
        <taxon>Thiotrichales</taxon>
        <taxon>Piscirickettsiaceae</taxon>
        <taxon>Methylophaga</taxon>
    </lineage>
</organism>
<sequence>MDLNLHDIHAESIELALDRARQYRSLLEPEIAESICLDILNIEPENQSALVVYILALTDQVSISGSQSPFQDIEVAIAKLSSEYKQIYYTGIVLERRARFMLTQPMSRAFAYDYFIKALGCYQQAEQMRPDHNDEAILRWNSCVRTIQREKLEPLSETDQIAMSRES</sequence>
<evidence type="ECO:0000313" key="2">
    <source>
        <dbReference type="Proteomes" id="UP000094379"/>
    </source>
</evidence>
<dbReference type="PATRIC" id="fig|291169.3.peg.785"/>
<dbReference type="AlphaFoldDB" id="A0A1E3GUK3"/>
<dbReference type="Proteomes" id="UP000094379">
    <property type="component" value="Unassembled WGS sequence"/>
</dbReference>
<evidence type="ECO:0000313" key="1">
    <source>
        <dbReference type="EMBL" id="ODN67674.1"/>
    </source>
</evidence>
<comment type="caution">
    <text evidence="1">The sequence shown here is derived from an EMBL/GenBank/DDBJ whole genome shotgun (WGS) entry which is preliminary data.</text>
</comment>
<dbReference type="STRING" id="291169.A9E74_00784"/>
<dbReference type="EMBL" id="MCRI01000004">
    <property type="protein sequence ID" value="ODN67674.1"/>
    <property type="molecule type" value="Genomic_DNA"/>
</dbReference>
<reference evidence="1 2" key="1">
    <citation type="submission" date="2016-07" db="EMBL/GenBank/DDBJ databases">
        <title>Draft Genome Sequence of Methylophaga muralis Bur 1.</title>
        <authorList>
            <person name="Vasilenko O.V."/>
            <person name="Doronina N.V."/>
            <person name="Shmareva M.N."/>
            <person name="Tarlachkov S.V."/>
            <person name="Mustakhimov I."/>
            <person name="Trotsenko Y.A."/>
        </authorList>
    </citation>
    <scope>NUCLEOTIDE SEQUENCE [LARGE SCALE GENOMIC DNA]</scope>
    <source>
        <strain evidence="1 2">Bur 1</strain>
    </source>
</reference>
<name>A0A1E3GUK3_9GAMM</name>
<keyword evidence="2" id="KW-1185">Reference proteome</keyword>